<dbReference type="InterPro" id="IPR020846">
    <property type="entry name" value="MFS_dom"/>
</dbReference>
<feature type="transmembrane region" description="Helical" evidence="4">
    <location>
        <begin position="143"/>
        <end position="164"/>
    </location>
</feature>
<feature type="transmembrane region" description="Helical" evidence="4">
    <location>
        <begin position="253"/>
        <end position="273"/>
    </location>
</feature>
<dbReference type="InterPro" id="IPR022324">
    <property type="entry name" value="Bacilysin_exporter_BacE_put"/>
</dbReference>
<dbReference type="InterPro" id="IPR011701">
    <property type="entry name" value="MFS"/>
</dbReference>
<feature type="transmembrane region" description="Helical" evidence="4">
    <location>
        <begin position="79"/>
        <end position="98"/>
    </location>
</feature>
<evidence type="ECO:0000256" key="4">
    <source>
        <dbReference type="SAM" id="Phobius"/>
    </source>
</evidence>
<dbReference type="OrthoDB" id="9770492at2"/>
<organism evidence="6">
    <name type="scientific">Aureimonas frigidaquae</name>
    <dbReference type="NCBI Taxonomy" id="424757"/>
    <lineage>
        <taxon>Bacteria</taxon>
        <taxon>Pseudomonadati</taxon>
        <taxon>Pseudomonadota</taxon>
        <taxon>Alphaproteobacteria</taxon>
        <taxon>Hyphomicrobiales</taxon>
        <taxon>Aurantimonadaceae</taxon>
        <taxon>Aureimonas</taxon>
    </lineage>
</organism>
<feature type="transmembrane region" description="Helical" evidence="4">
    <location>
        <begin position="214"/>
        <end position="233"/>
    </location>
</feature>
<evidence type="ECO:0000259" key="5">
    <source>
        <dbReference type="PROSITE" id="PS50850"/>
    </source>
</evidence>
<dbReference type="GO" id="GO:0005886">
    <property type="term" value="C:plasma membrane"/>
    <property type="evidence" value="ECO:0007669"/>
    <property type="project" value="TreeGrafter"/>
</dbReference>
<name>A0A0P0Z1E1_9HYPH</name>
<protein>
    <submittedName>
        <fullName evidence="6">Arabinose efflux permease family protein</fullName>
    </submittedName>
</protein>
<proteinExistence type="predicted"/>
<dbReference type="CDD" id="cd17478">
    <property type="entry name" value="MFS_FsR"/>
    <property type="match status" value="1"/>
</dbReference>
<dbReference type="PANTHER" id="PTHR43129">
    <property type="entry name" value="FOSMIDOMYCIN RESISTANCE PROTEIN"/>
    <property type="match status" value="1"/>
</dbReference>
<dbReference type="EMBL" id="LC066375">
    <property type="protein sequence ID" value="BAT27756.1"/>
    <property type="molecule type" value="Genomic_DNA"/>
</dbReference>
<evidence type="ECO:0000256" key="2">
    <source>
        <dbReference type="ARBA" id="ARBA00022989"/>
    </source>
</evidence>
<keyword evidence="1 4" id="KW-0812">Transmembrane</keyword>
<dbReference type="RefSeq" id="WP_062226773.1">
    <property type="nucleotide sequence ID" value="NZ_BBWR01000003.1"/>
</dbReference>
<dbReference type="PRINTS" id="PR01988">
    <property type="entry name" value="EXPORTERBACE"/>
</dbReference>
<feature type="domain" description="Major facilitator superfamily (MFS) profile" evidence="5">
    <location>
        <begin position="17"/>
        <end position="396"/>
    </location>
</feature>
<keyword evidence="2 4" id="KW-1133">Transmembrane helix</keyword>
<keyword evidence="3 4" id="KW-0472">Membrane</keyword>
<dbReference type="GO" id="GO:0022857">
    <property type="term" value="F:transmembrane transporter activity"/>
    <property type="evidence" value="ECO:0007669"/>
    <property type="project" value="InterPro"/>
</dbReference>
<dbReference type="SUPFAM" id="SSF103473">
    <property type="entry name" value="MFS general substrate transporter"/>
    <property type="match status" value="1"/>
</dbReference>
<feature type="transmembrane region" description="Helical" evidence="4">
    <location>
        <begin position="310"/>
        <end position="332"/>
    </location>
</feature>
<feature type="transmembrane region" description="Helical" evidence="4">
    <location>
        <begin position="104"/>
        <end position="122"/>
    </location>
</feature>
<evidence type="ECO:0000256" key="3">
    <source>
        <dbReference type="ARBA" id="ARBA00023136"/>
    </source>
</evidence>
<feature type="transmembrane region" description="Helical" evidence="4">
    <location>
        <begin position="46"/>
        <end position="67"/>
    </location>
</feature>
<feature type="transmembrane region" description="Helical" evidence="4">
    <location>
        <begin position="170"/>
        <end position="193"/>
    </location>
</feature>
<evidence type="ECO:0000256" key="1">
    <source>
        <dbReference type="ARBA" id="ARBA00022692"/>
    </source>
</evidence>
<feature type="transmembrane region" description="Helical" evidence="4">
    <location>
        <begin position="285"/>
        <end position="304"/>
    </location>
</feature>
<dbReference type="Gene3D" id="1.20.1250.20">
    <property type="entry name" value="MFS general substrate transporter like domains"/>
    <property type="match status" value="2"/>
</dbReference>
<feature type="transmembrane region" description="Helical" evidence="4">
    <location>
        <begin position="373"/>
        <end position="393"/>
    </location>
</feature>
<dbReference type="PROSITE" id="PS50850">
    <property type="entry name" value="MFS"/>
    <property type="match status" value="1"/>
</dbReference>
<accession>A0A0P0Z1E1</accession>
<reference evidence="6" key="1">
    <citation type="journal article" date="2015" name="Proc. Natl. Acad. Sci. U.S.A.">
        <title>Bacterial clade with the ribosomal RNA operon on a small plasmid rather than the chromosome.</title>
        <authorList>
            <person name="Anda M."/>
            <person name="Ohtsubo Y."/>
            <person name="Okubo T."/>
            <person name="Sugawara M."/>
            <person name="Nagata Y."/>
            <person name="Tsuda M."/>
            <person name="Minamisawa K."/>
            <person name="Mitsui H."/>
        </authorList>
    </citation>
    <scope>NUCLEOTIDE SEQUENCE</scope>
    <source>
        <strain evidence="6">JCM 14755</strain>
    </source>
</reference>
<dbReference type="PANTHER" id="PTHR43129:SF1">
    <property type="entry name" value="FOSMIDOMYCIN RESISTANCE PROTEIN"/>
    <property type="match status" value="1"/>
</dbReference>
<dbReference type="InterPro" id="IPR036259">
    <property type="entry name" value="MFS_trans_sf"/>
</dbReference>
<feature type="transmembrane region" description="Helical" evidence="4">
    <location>
        <begin position="339"/>
        <end position="361"/>
    </location>
</feature>
<evidence type="ECO:0000313" key="6">
    <source>
        <dbReference type="EMBL" id="BAT27756.1"/>
    </source>
</evidence>
<sequence length="397" mass="41834">MTALQQDTSAKATTVSIIAAVSLCHMLNDIMQSMLAAIYPLLKADFALSFAQIGVLTLAFQITASLLQPLIGIVTDKRPMPYSLPVGMGSTLIGLVTLSQAHSYGMLVAGACLIGFGSAIFHPEASRVARLAAGGRFGFAQSFFQVGGNAGTALGPLLAAFIVVPNGQRSVILFAGLALLGIAILGWVARWYAEQHRASKGRPAAARTLLLPRNVVLRAVLILVLLTTIKNVYMSSFSSYFTFYAIDRFGLDVQASQLMLFLFLGAAAAGTFLGGPIGDRFGARFVIWFSILGVIPFALILPYANLFFTGVLAAIIGFVLASAFPAIVVFAQELLPGRVGFVGGLFFGFAFGAGGLGAALLGGLADEWGIANVYWAISLMPILGLATIFLPRLDRQA</sequence>
<dbReference type="Pfam" id="PF07690">
    <property type="entry name" value="MFS_1"/>
    <property type="match status" value="1"/>
</dbReference>
<dbReference type="AlphaFoldDB" id="A0A0P0Z1E1"/>